<evidence type="ECO:0000313" key="1">
    <source>
        <dbReference type="EMBL" id="OIW10630.1"/>
    </source>
</evidence>
<accession>A0A4P1RH65</accession>
<gene>
    <name evidence="1" type="ORF">TanjilG_16002</name>
</gene>
<evidence type="ECO:0000313" key="2">
    <source>
        <dbReference type="Proteomes" id="UP000188354"/>
    </source>
</evidence>
<dbReference type="Proteomes" id="UP000188354">
    <property type="component" value="Chromosome LG06"/>
</dbReference>
<dbReference type="AlphaFoldDB" id="A0A4P1RH65"/>
<proteinExistence type="predicted"/>
<keyword evidence="2" id="KW-1185">Reference proteome</keyword>
<protein>
    <submittedName>
        <fullName evidence="1">Uncharacterized protein</fullName>
    </submittedName>
</protein>
<organism evidence="1 2">
    <name type="scientific">Lupinus angustifolius</name>
    <name type="common">Narrow-leaved blue lupine</name>
    <dbReference type="NCBI Taxonomy" id="3871"/>
    <lineage>
        <taxon>Eukaryota</taxon>
        <taxon>Viridiplantae</taxon>
        <taxon>Streptophyta</taxon>
        <taxon>Embryophyta</taxon>
        <taxon>Tracheophyta</taxon>
        <taxon>Spermatophyta</taxon>
        <taxon>Magnoliopsida</taxon>
        <taxon>eudicotyledons</taxon>
        <taxon>Gunneridae</taxon>
        <taxon>Pentapetalae</taxon>
        <taxon>rosids</taxon>
        <taxon>fabids</taxon>
        <taxon>Fabales</taxon>
        <taxon>Fabaceae</taxon>
        <taxon>Papilionoideae</taxon>
        <taxon>50 kb inversion clade</taxon>
        <taxon>genistoids sensu lato</taxon>
        <taxon>core genistoids</taxon>
        <taxon>Genisteae</taxon>
        <taxon>Lupinus</taxon>
    </lineage>
</organism>
<dbReference type="Gramene" id="OIW10630">
    <property type="protein sequence ID" value="OIW10630"/>
    <property type="gene ID" value="TanjilG_16002"/>
</dbReference>
<sequence>MLILGDLANQLMHDLELDDVTFIGIVLECNNAGLLEEDCQIFASIGTIKILS</sequence>
<reference evidence="1 2" key="1">
    <citation type="journal article" date="2017" name="Plant Biotechnol. J.">
        <title>A comprehensive draft genome sequence for lupin (Lupinus angustifolius), an emerging health food: insights into plant-microbe interactions and legume evolution.</title>
        <authorList>
            <person name="Hane J.K."/>
            <person name="Ming Y."/>
            <person name="Kamphuis L.G."/>
            <person name="Nelson M.N."/>
            <person name="Garg G."/>
            <person name="Atkins C.A."/>
            <person name="Bayer P.E."/>
            <person name="Bravo A."/>
            <person name="Bringans S."/>
            <person name="Cannon S."/>
            <person name="Edwards D."/>
            <person name="Foley R."/>
            <person name="Gao L.L."/>
            <person name="Harrison M.J."/>
            <person name="Huang W."/>
            <person name="Hurgobin B."/>
            <person name="Li S."/>
            <person name="Liu C.W."/>
            <person name="McGrath A."/>
            <person name="Morahan G."/>
            <person name="Murray J."/>
            <person name="Weller J."/>
            <person name="Jian J."/>
            <person name="Singh K.B."/>
        </authorList>
    </citation>
    <scope>NUCLEOTIDE SEQUENCE [LARGE SCALE GENOMIC DNA]</scope>
    <source>
        <strain evidence="2">cv. Tanjil</strain>
        <tissue evidence="1">Whole plant</tissue>
    </source>
</reference>
<name>A0A4P1RH65_LUPAN</name>
<dbReference type="EMBL" id="CM007366">
    <property type="protein sequence ID" value="OIW10630.1"/>
    <property type="molecule type" value="Genomic_DNA"/>
</dbReference>